<dbReference type="AlphaFoldDB" id="B9RUL7"/>
<accession>B9RUL7</accession>
<comment type="subcellular location">
    <subcellularLocation>
        <location evidence="1">Membrane</location>
        <topology evidence="1">Multi-pass membrane protein</topology>
    </subcellularLocation>
</comment>
<dbReference type="EMBL" id="EQ973817">
    <property type="protein sequence ID" value="EEF45004.1"/>
    <property type="molecule type" value="Genomic_DNA"/>
</dbReference>
<dbReference type="GO" id="GO:0022857">
    <property type="term" value="F:transmembrane transporter activity"/>
    <property type="evidence" value="ECO:0000318"/>
    <property type="project" value="GO_Central"/>
</dbReference>
<keyword evidence="5 6" id="KW-0472">Membrane</keyword>
<sequence length="625" mass="68556">MEGIVEKTASFRLSMEGIEERIASFRSSNKDGLESKTASFRSNKEGFEENITPNDEDAPKYRGVEAMPFIIGNETFEKLGTMGTVSNLIVYLTTMFNMTSIKATTVINVFTGTVNAVPLIGAFISDTYLGRYVTLAIASICSLLGMVVLTLTAGVPSLHPPKCSASQADSCVRASGGQIGFLSLALGFLILGAGGIRPCNLAFGADQFNPNTESGKRGINSFFNWYYCTYTFGMMISTTFIVYVQSNVSWTIGLAIPAGLMFMSCALFFLGTKLYVIVKPEGSALVSVVQVLVAALKKQKLKNPENPALSLYNYIPKDSINSKLPYTNQFRWVDKAAIITDEDEINSDGSPANPWKLCGIQQVEETKCVMRVIPVWASGIIYYVPVVQQNTYAVLQALQADRKLGSGGFQIPAASIIVFSMLTLTIFIPIYDRIIVPFLRKMTGKDGGITILQRMGIGIIFSIITMIVSGLVEERRRHWALTRATLGLSEKGGAISSMSALWLIPQLALAGLTEALNSVGQTEFYYKQFPENMRSIAGSFFYLGLAGSFYLSSLLVSIVHSVTRKSDGNNWLAEDLNKGRLDLFYYMIAVLGVINFGYFLVFAKWYRYKGKNTNTSEVMDGSIEA</sequence>
<dbReference type="Pfam" id="PF00854">
    <property type="entry name" value="PTR2"/>
    <property type="match status" value="1"/>
</dbReference>
<gene>
    <name evidence="7" type="ORF">RCOM_0854410</name>
</gene>
<dbReference type="eggNOG" id="KOG1237">
    <property type="taxonomic scope" value="Eukaryota"/>
</dbReference>
<dbReference type="GO" id="GO:0005886">
    <property type="term" value="C:plasma membrane"/>
    <property type="evidence" value="ECO:0000318"/>
    <property type="project" value="GO_Central"/>
</dbReference>
<dbReference type="SUPFAM" id="SSF103473">
    <property type="entry name" value="MFS general substrate transporter"/>
    <property type="match status" value="1"/>
</dbReference>
<dbReference type="OMA" id="CTLYYMG"/>
<reference evidence="8" key="1">
    <citation type="journal article" date="2010" name="Nat. Biotechnol.">
        <title>Draft genome sequence of the oilseed species Ricinus communis.</title>
        <authorList>
            <person name="Chan A.P."/>
            <person name="Crabtree J."/>
            <person name="Zhao Q."/>
            <person name="Lorenzi H."/>
            <person name="Orvis J."/>
            <person name="Puiu D."/>
            <person name="Melake-Berhan A."/>
            <person name="Jones K.M."/>
            <person name="Redman J."/>
            <person name="Chen G."/>
            <person name="Cahoon E.B."/>
            <person name="Gedil M."/>
            <person name="Stanke M."/>
            <person name="Haas B.J."/>
            <person name="Wortman J.R."/>
            <person name="Fraser-Liggett C.M."/>
            <person name="Ravel J."/>
            <person name="Rabinowicz P.D."/>
        </authorList>
    </citation>
    <scope>NUCLEOTIDE SEQUENCE [LARGE SCALE GENOMIC DNA]</scope>
    <source>
        <strain evidence="8">cv. Hale</strain>
    </source>
</reference>
<evidence type="ECO:0000313" key="7">
    <source>
        <dbReference type="EMBL" id="EEF45004.1"/>
    </source>
</evidence>
<dbReference type="InterPro" id="IPR036259">
    <property type="entry name" value="MFS_trans_sf"/>
</dbReference>
<dbReference type="InterPro" id="IPR000109">
    <property type="entry name" value="POT_fam"/>
</dbReference>
<feature type="transmembrane region" description="Helical" evidence="6">
    <location>
        <begin position="179"/>
        <end position="203"/>
    </location>
</feature>
<feature type="transmembrane region" description="Helical" evidence="6">
    <location>
        <begin position="583"/>
        <end position="603"/>
    </location>
</feature>
<keyword evidence="4 6" id="KW-1133">Transmembrane helix</keyword>
<dbReference type="InParanoid" id="B9RUL7"/>
<keyword evidence="8" id="KW-1185">Reference proteome</keyword>
<feature type="transmembrane region" description="Helical" evidence="6">
    <location>
        <begin position="105"/>
        <end position="124"/>
    </location>
</feature>
<dbReference type="GO" id="GO:0055085">
    <property type="term" value="P:transmembrane transport"/>
    <property type="evidence" value="ECO:0000318"/>
    <property type="project" value="GO_Central"/>
</dbReference>
<dbReference type="Gene3D" id="1.20.1250.20">
    <property type="entry name" value="MFS general substrate transporter like domains"/>
    <property type="match status" value="1"/>
</dbReference>
<evidence type="ECO:0000256" key="5">
    <source>
        <dbReference type="ARBA" id="ARBA00023136"/>
    </source>
</evidence>
<feature type="transmembrane region" description="Helical" evidence="6">
    <location>
        <begin position="250"/>
        <end position="270"/>
    </location>
</feature>
<feature type="transmembrane region" description="Helical" evidence="6">
    <location>
        <begin position="540"/>
        <end position="563"/>
    </location>
</feature>
<evidence type="ECO:0000256" key="6">
    <source>
        <dbReference type="SAM" id="Phobius"/>
    </source>
</evidence>
<evidence type="ECO:0000256" key="2">
    <source>
        <dbReference type="ARBA" id="ARBA00005982"/>
    </source>
</evidence>
<dbReference type="PANTHER" id="PTHR11654">
    <property type="entry name" value="OLIGOPEPTIDE TRANSPORTER-RELATED"/>
    <property type="match status" value="1"/>
</dbReference>
<dbReference type="CDD" id="cd17416">
    <property type="entry name" value="MFS_NPF1_2"/>
    <property type="match status" value="1"/>
</dbReference>
<evidence type="ECO:0000256" key="4">
    <source>
        <dbReference type="ARBA" id="ARBA00022989"/>
    </source>
</evidence>
<protein>
    <submittedName>
        <fullName evidence="7">Nitrate transporter, putative</fullName>
    </submittedName>
</protein>
<organism evidence="7 8">
    <name type="scientific">Ricinus communis</name>
    <name type="common">Castor bean</name>
    <dbReference type="NCBI Taxonomy" id="3988"/>
    <lineage>
        <taxon>Eukaryota</taxon>
        <taxon>Viridiplantae</taxon>
        <taxon>Streptophyta</taxon>
        <taxon>Embryophyta</taxon>
        <taxon>Tracheophyta</taxon>
        <taxon>Spermatophyta</taxon>
        <taxon>Magnoliopsida</taxon>
        <taxon>eudicotyledons</taxon>
        <taxon>Gunneridae</taxon>
        <taxon>Pentapetalae</taxon>
        <taxon>rosids</taxon>
        <taxon>fabids</taxon>
        <taxon>Malpighiales</taxon>
        <taxon>Euphorbiaceae</taxon>
        <taxon>Acalyphoideae</taxon>
        <taxon>Acalypheae</taxon>
        <taxon>Ricinus</taxon>
    </lineage>
</organism>
<comment type="similarity">
    <text evidence="2">Belongs to the major facilitator superfamily. Proton-dependent oligopeptide transporter (POT/PTR) (TC 2.A.17) family.</text>
</comment>
<dbReference type="Proteomes" id="UP000008311">
    <property type="component" value="Unassembled WGS sequence"/>
</dbReference>
<keyword evidence="3 6" id="KW-0812">Transmembrane</keyword>
<evidence type="ECO:0000256" key="1">
    <source>
        <dbReference type="ARBA" id="ARBA00004141"/>
    </source>
</evidence>
<evidence type="ECO:0000313" key="8">
    <source>
        <dbReference type="Proteomes" id="UP000008311"/>
    </source>
</evidence>
<feature type="transmembrane region" description="Helical" evidence="6">
    <location>
        <begin position="451"/>
        <end position="472"/>
    </location>
</feature>
<evidence type="ECO:0000256" key="3">
    <source>
        <dbReference type="ARBA" id="ARBA00022692"/>
    </source>
</evidence>
<feature type="transmembrane region" description="Helical" evidence="6">
    <location>
        <begin position="136"/>
        <end position="158"/>
    </location>
</feature>
<feature type="transmembrane region" description="Helical" evidence="6">
    <location>
        <begin position="223"/>
        <end position="243"/>
    </location>
</feature>
<name>B9RUL7_RICCO</name>
<dbReference type="OrthoDB" id="840682at2759"/>
<feature type="transmembrane region" description="Helical" evidence="6">
    <location>
        <begin position="411"/>
        <end position="431"/>
    </location>
</feature>
<proteinExistence type="inferred from homology"/>